<feature type="domain" description="HTH araC/xylS-type" evidence="4">
    <location>
        <begin position="181"/>
        <end position="279"/>
    </location>
</feature>
<dbReference type="Pfam" id="PF12833">
    <property type="entry name" value="HTH_18"/>
    <property type="match status" value="1"/>
</dbReference>
<organism evidence="5 6">
    <name type="scientific">Leuconostoc litchii</name>
    <dbReference type="NCBI Taxonomy" id="1981069"/>
    <lineage>
        <taxon>Bacteria</taxon>
        <taxon>Bacillati</taxon>
        <taxon>Bacillota</taxon>
        <taxon>Bacilli</taxon>
        <taxon>Lactobacillales</taxon>
        <taxon>Lactobacillaceae</taxon>
        <taxon>Leuconostoc</taxon>
    </lineage>
</organism>
<dbReference type="SMART" id="SM00342">
    <property type="entry name" value="HTH_ARAC"/>
    <property type="match status" value="1"/>
</dbReference>
<dbReference type="SUPFAM" id="SSF46689">
    <property type="entry name" value="Homeodomain-like"/>
    <property type="match status" value="2"/>
</dbReference>
<dbReference type="EMBL" id="SDGY01000001">
    <property type="protein sequence ID" value="TYC46774.1"/>
    <property type="molecule type" value="Genomic_DNA"/>
</dbReference>
<reference evidence="5 6" key="1">
    <citation type="submission" date="2019-01" db="EMBL/GenBank/DDBJ databases">
        <title>Leuconostoc litchii sp. nov., a novel lactic acid bacterium isolated from lychee.</title>
        <authorList>
            <person name="Wang L.-T."/>
        </authorList>
    </citation>
    <scope>NUCLEOTIDE SEQUENCE [LARGE SCALE GENOMIC DNA]</scope>
    <source>
        <strain evidence="5 6">MB7</strain>
    </source>
</reference>
<dbReference type="PROSITE" id="PS01124">
    <property type="entry name" value="HTH_ARAC_FAMILY_2"/>
    <property type="match status" value="1"/>
</dbReference>
<dbReference type="Gene3D" id="2.60.120.280">
    <property type="entry name" value="Regulatory protein AraC"/>
    <property type="match status" value="1"/>
</dbReference>
<dbReference type="AlphaFoldDB" id="A0A6P2CMG9"/>
<dbReference type="InterPro" id="IPR018060">
    <property type="entry name" value="HTH_AraC"/>
</dbReference>
<dbReference type="InterPro" id="IPR003313">
    <property type="entry name" value="AraC-bd"/>
</dbReference>
<dbReference type="InterPro" id="IPR009057">
    <property type="entry name" value="Homeodomain-like_sf"/>
</dbReference>
<dbReference type="GO" id="GO:0003700">
    <property type="term" value="F:DNA-binding transcription factor activity"/>
    <property type="evidence" value="ECO:0007669"/>
    <property type="project" value="InterPro"/>
</dbReference>
<dbReference type="PANTHER" id="PTHR43280:SF2">
    <property type="entry name" value="HTH-TYPE TRANSCRIPTIONAL REGULATOR EXSA"/>
    <property type="match status" value="1"/>
</dbReference>
<sequence>MEKSLFNIITQHTFQSSICFDFAGVSKTFASHSSGPLKRSNYLIHIVLAGHGTYFTSNQKYTLSAGDFFLVRPNETIFYQADLNDPWHYAWISIGGDETTQLIEHFSPFKNNRYIFSCSNIKQYLQLIIKTLTLTDQKPKSELQLNQISSTFLELLMDENGLEVNSSRQEISHQLMSEYTKLALTYINNNFTYNTSINDIATAIKINRSYFSRLFQRDLGISPKQFLLRMRINEACQLLQTTQLSINQIAEKVGFSNASIFGHSFTQFIHETPSAYRKRRRFNNISKQYPLEWHQIDDILGGLNPVQQST</sequence>
<dbReference type="RefSeq" id="WP_148604004.1">
    <property type="nucleotide sequence ID" value="NZ_BSUV01000001.1"/>
</dbReference>
<evidence type="ECO:0000256" key="3">
    <source>
        <dbReference type="ARBA" id="ARBA00023163"/>
    </source>
</evidence>
<dbReference type="Pfam" id="PF02311">
    <property type="entry name" value="AraC_binding"/>
    <property type="match status" value="1"/>
</dbReference>
<dbReference type="CDD" id="cd06986">
    <property type="entry name" value="cupin_MmsR-like_N"/>
    <property type="match status" value="1"/>
</dbReference>
<accession>A0A6P2CMG9</accession>
<evidence type="ECO:0000256" key="1">
    <source>
        <dbReference type="ARBA" id="ARBA00023015"/>
    </source>
</evidence>
<evidence type="ECO:0000313" key="6">
    <source>
        <dbReference type="Proteomes" id="UP000442244"/>
    </source>
</evidence>
<dbReference type="OrthoDB" id="9813413at2"/>
<keyword evidence="2" id="KW-0238">DNA-binding</keyword>
<dbReference type="Gene3D" id="1.10.10.60">
    <property type="entry name" value="Homeodomain-like"/>
    <property type="match status" value="2"/>
</dbReference>
<evidence type="ECO:0000259" key="4">
    <source>
        <dbReference type="PROSITE" id="PS01124"/>
    </source>
</evidence>
<name>A0A6P2CMG9_9LACO</name>
<gene>
    <name evidence="5" type="ORF">ESZ47_01140</name>
</gene>
<protein>
    <submittedName>
        <fullName evidence="5">AraC family transcriptional regulator</fullName>
    </submittedName>
</protein>
<dbReference type="Proteomes" id="UP000442244">
    <property type="component" value="Unassembled WGS sequence"/>
</dbReference>
<keyword evidence="1" id="KW-0805">Transcription regulation</keyword>
<dbReference type="SUPFAM" id="SSF51215">
    <property type="entry name" value="Regulatory protein AraC"/>
    <property type="match status" value="1"/>
</dbReference>
<evidence type="ECO:0000256" key="2">
    <source>
        <dbReference type="ARBA" id="ARBA00023125"/>
    </source>
</evidence>
<evidence type="ECO:0000313" key="5">
    <source>
        <dbReference type="EMBL" id="TYC46774.1"/>
    </source>
</evidence>
<dbReference type="GO" id="GO:0043565">
    <property type="term" value="F:sequence-specific DNA binding"/>
    <property type="evidence" value="ECO:0007669"/>
    <property type="project" value="InterPro"/>
</dbReference>
<dbReference type="InterPro" id="IPR037923">
    <property type="entry name" value="HTH-like"/>
</dbReference>
<keyword evidence="3" id="KW-0804">Transcription</keyword>
<keyword evidence="6" id="KW-1185">Reference proteome</keyword>
<comment type="caution">
    <text evidence="5">The sequence shown here is derived from an EMBL/GenBank/DDBJ whole genome shotgun (WGS) entry which is preliminary data.</text>
</comment>
<proteinExistence type="predicted"/>
<dbReference type="PANTHER" id="PTHR43280">
    <property type="entry name" value="ARAC-FAMILY TRANSCRIPTIONAL REGULATOR"/>
    <property type="match status" value="1"/>
</dbReference>